<evidence type="ECO:0008006" key="4">
    <source>
        <dbReference type="Google" id="ProtNLM"/>
    </source>
</evidence>
<dbReference type="EMBL" id="AMZH03000641">
    <property type="protein sequence ID" value="RRT82706.1"/>
    <property type="molecule type" value="Genomic_DNA"/>
</dbReference>
<reference evidence="2 3" key="1">
    <citation type="journal article" date="2014" name="Agronomy (Basel)">
        <title>A Draft Genome Sequence for Ensete ventricosum, the Drought-Tolerant Tree Against Hunger.</title>
        <authorList>
            <person name="Harrison J."/>
            <person name="Moore K.A."/>
            <person name="Paszkiewicz K."/>
            <person name="Jones T."/>
            <person name="Grant M."/>
            <person name="Ambacheew D."/>
            <person name="Muzemil S."/>
            <person name="Studholme D.J."/>
        </authorList>
    </citation>
    <scope>NUCLEOTIDE SEQUENCE [LARGE SCALE GENOMIC DNA]</scope>
</reference>
<protein>
    <recommendedName>
        <fullName evidence="4">Leucine-rich repeat-containing N-terminal plant-type domain-containing protein</fullName>
    </recommendedName>
</protein>
<sequence length="84" mass="9341">NLMGILELSLLPWITLVLTVLFYMPFCHGYTYEQDASLLPVYAINYLYVALGLPPLPEWTSLGGDPCNDGWQGVECVNSNITAM</sequence>
<keyword evidence="1" id="KW-0812">Transmembrane</keyword>
<evidence type="ECO:0000313" key="2">
    <source>
        <dbReference type="EMBL" id="RRT82706.1"/>
    </source>
</evidence>
<keyword evidence="1" id="KW-0472">Membrane</keyword>
<accession>A0A427B2K6</accession>
<gene>
    <name evidence="2" type="ORF">B296_00019467</name>
</gene>
<evidence type="ECO:0000313" key="3">
    <source>
        <dbReference type="Proteomes" id="UP000287651"/>
    </source>
</evidence>
<comment type="caution">
    <text evidence="2">The sequence shown here is derived from an EMBL/GenBank/DDBJ whole genome shotgun (WGS) entry which is preliminary data.</text>
</comment>
<evidence type="ECO:0000256" key="1">
    <source>
        <dbReference type="SAM" id="Phobius"/>
    </source>
</evidence>
<feature type="non-terminal residue" evidence="2">
    <location>
        <position position="1"/>
    </location>
</feature>
<name>A0A427B2K6_ENSVE</name>
<dbReference type="Proteomes" id="UP000287651">
    <property type="component" value="Unassembled WGS sequence"/>
</dbReference>
<organism evidence="2 3">
    <name type="scientific">Ensete ventricosum</name>
    <name type="common">Abyssinian banana</name>
    <name type="synonym">Musa ensete</name>
    <dbReference type="NCBI Taxonomy" id="4639"/>
    <lineage>
        <taxon>Eukaryota</taxon>
        <taxon>Viridiplantae</taxon>
        <taxon>Streptophyta</taxon>
        <taxon>Embryophyta</taxon>
        <taxon>Tracheophyta</taxon>
        <taxon>Spermatophyta</taxon>
        <taxon>Magnoliopsida</taxon>
        <taxon>Liliopsida</taxon>
        <taxon>Zingiberales</taxon>
        <taxon>Musaceae</taxon>
        <taxon>Ensete</taxon>
    </lineage>
</organism>
<proteinExistence type="predicted"/>
<keyword evidence="1" id="KW-1133">Transmembrane helix</keyword>
<dbReference type="AlphaFoldDB" id="A0A427B2K6"/>
<feature type="transmembrane region" description="Helical" evidence="1">
    <location>
        <begin position="6"/>
        <end position="26"/>
    </location>
</feature>